<keyword evidence="3" id="KW-1185">Reference proteome</keyword>
<organism evidence="2 3">
    <name type="scientific">Herminiimonas aquatilis</name>
    <dbReference type="NCBI Taxonomy" id="345342"/>
    <lineage>
        <taxon>Bacteria</taxon>
        <taxon>Pseudomonadati</taxon>
        <taxon>Pseudomonadota</taxon>
        <taxon>Betaproteobacteria</taxon>
        <taxon>Burkholderiales</taxon>
        <taxon>Oxalobacteraceae</taxon>
        <taxon>Herminiimonas</taxon>
    </lineage>
</organism>
<proteinExistence type="predicted"/>
<accession>A0ABW2J5H7</accession>
<reference evidence="3" key="1">
    <citation type="journal article" date="2019" name="Int. J. Syst. Evol. Microbiol.">
        <title>The Global Catalogue of Microorganisms (GCM) 10K type strain sequencing project: providing services to taxonomists for standard genome sequencing and annotation.</title>
        <authorList>
            <consortium name="The Broad Institute Genomics Platform"/>
            <consortium name="The Broad Institute Genome Sequencing Center for Infectious Disease"/>
            <person name="Wu L."/>
            <person name="Ma J."/>
        </authorList>
    </citation>
    <scope>NUCLEOTIDE SEQUENCE [LARGE SCALE GENOMIC DNA]</scope>
    <source>
        <strain evidence="3">CCUG 36956</strain>
    </source>
</reference>
<dbReference type="RefSeq" id="WP_382233378.1">
    <property type="nucleotide sequence ID" value="NZ_JBHTCC010000001.1"/>
</dbReference>
<feature type="compositionally biased region" description="Low complexity" evidence="1">
    <location>
        <begin position="1"/>
        <end position="13"/>
    </location>
</feature>
<feature type="compositionally biased region" description="Polar residues" evidence="1">
    <location>
        <begin position="14"/>
        <end position="30"/>
    </location>
</feature>
<dbReference type="Proteomes" id="UP001596379">
    <property type="component" value="Unassembled WGS sequence"/>
</dbReference>
<evidence type="ECO:0000313" key="3">
    <source>
        <dbReference type="Proteomes" id="UP001596379"/>
    </source>
</evidence>
<feature type="region of interest" description="Disordered" evidence="1">
    <location>
        <begin position="1"/>
        <end position="66"/>
    </location>
</feature>
<feature type="compositionally biased region" description="Basic and acidic residues" evidence="1">
    <location>
        <begin position="49"/>
        <end position="66"/>
    </location>
</feature>
<sequence length="66" mass="7262">MGKKNGGINDNNDVSGEQSHIDGNSGISNRIDNEELPEPPTELTEEQADEAHRNAKTPTRRDSKVF</sequence>
<evidence type="ECO:0000313" key="2">
    <source>
        <dbReference type="EMBL" id="MFC7298265.1"/>
    </source>
</evidence>
<evidence type="ECO:0000256" key="1">
    <source>
        <dbReference type="SAM" id="MobiDB-lite"/>
    </source>
</evidence>
<protein>
    <submittedName>
        <fullName evidence="2">Uncharacterized protein</fullName>
    </submittedName>
</protein>
<dbReference type="EMBL" id="JBHTCC010000001">
    <property type="protein sequence ID" value="MFC7298265.1"/>
    <property type="molecule type" value="Genomic_DNA"/>
</dbReference>
<gene>
    <name evidence="2" type="ORF">ACFQO0_07435</name>
</gene>
<comment type="caution">
    <text evidence="2">The sequence shown here is derived from an EMBL/GenBank/DDBJ whole genome shotgun (WGS) entry which is preliminary data.</text>
</comment>
<name>A0ABW2J5H7_9BURK</name>